<dbReference type="SUPFAM" id="SSF53474">
    <property type="entry name" value="alpha/beta-Hydrolases"/>
    <property type="match status" value="1"/>
</dbReference>
<gene>
    <name evidence="3" type="ORF">APLA_LOCUS15141</name>
</gene>
<evidence type="ECO:0000259" key="2">
    <source>
        <dbReference type="Pfam" id="PF00135"/>
    </source>
</evidence>
<dbReference type="Gene3D" id="3.40.50.1820">
    <property type="entry name" value="alpha/beta hydrolase"/>
    <property type="match status" value="2"/>
</dbReference>
<dbReference type="EMBL" id="CADEBD010000422">
    <property type="protein sequence ID" value="CAB3255022.1"/>
    <property type="molecule type" value="Genomic_DNA"/>
</dbReference>
<comment type="caution">
    <text evidence="3">The sequence shown here is derived from an EMBL/GenBank/DDBJ whole genome shotgun (WGS) entry which is preliminary data.</text>
</comment>
<evidence type="ECO:0000313" key="4">
    <source>
        <dbReference type="Proteomes" id="UP000494256"/>
    </source>
</evidence>
<dbReference type="InterPro" id="IPR029058">
    <property type="entry name" value="AB_hydrolase_fold"/>
</dbReference>
<reference evidence="3 4" key="1">
    <citation type="submission" date="2020-04" db="EMBL/GenBank/DDBJ databases">
        <authorList>
            <person name="Wallbank WR R."/>
            <person name="Pardo Diaz C."/>
            <person name="Kozak K."/>
            <person name="Martin S."/>
            <person name="Jiggins C."/>
            <person name="Moest M."/>
            <person name="Warren A I."/>
            <person name="Byers J.R.P. K."/>
            <person name="Montejo-Kovacevich G."/>
            <person name="Yen C E."/>
        </authorList>
    </citation>
    <scope>NUCLEOTIDE SEQUENCE [LARGE SCALE GENOMIC DNA]</scope>
</reference>
<accession>A0A8S1B8I5</accession>
<dbReference type="PANTHER" id="PTHR11559">
    <property type="entry name" value="CARBOXYLESTERASE"/>
    <property type="match status" value="1"/>
</dbReference>
<keyword evidence="1" id="KW-0325">Glycoprotein</keyword>
<evidence type="ECO:0000313" key="3">
    <source>
        <dbReference type="EMBL" id="CAB3255022.1"/>
    </source>
</evidence>
<proteinExistence type="predicted"/>
<dbReference type="Proteomes" id="UP000494256">
    <property type="component" value="Unassembled WGS sequence"/>
</dbReference>
<dbReference type="OrthoDB" id="7488172at2759"/>
<dbReference type="InterPro" id="IPR019819">
    <property type="entry name" value="Carboxylesterase_B_CS"/>
</dbReference>
<protein>
    <recommendedName>
        <fullName evidence="2">Carboxylesterase type B domain-containing protein</fullName>
    </recommendedName>
</protein>
<dbReference type="InterPro" id="IPR002018">
    <property type="entry name" value="CarbesteraseB"/>
</dbReference>
<evidence type="ECO:0000256" key="1">
    <source>
        <dbReference type="ARBA" id="ARBA00023180"/>
    </source>
</evidence>
<dbReference type="PROSITE" id="PS00941">
    <property type="entry name" value="CARBOXYLESTERASE_B_2"/>
    <property type="match status" value="1"/>
</dbReference>
<dbReference type="AlphaFoldDB" id="A0A8S1B8I5"/>
<dbReference type="Pfam" id="PF00135">
    <property type="entry name" value="COesterase"/>
    <property type="match status" value="1"/>
</dbReference>
<organism evidence="3 4">
    <name type="scientific">Arctia plantaginis</name>
    <name type="common">Wood tiger moth</name>
    <name type="synonym">Phalaena plantaginis</name>
    <dbReference type="NCBI Taxonomy" id="874455"/>
    <lineage>
        <taxon>Eukaryota</taxon>
        <taxon>Metazoa</taxon>
        <taxon>Ecdysozoa</taxon>
        <taxon>Arthropoda</taxon>
        <taxon>Hexapoda</taxon>
        <taxon>Insecta</taxon>
        <taxon>Pterygota</taxon>
        <taxon>Neoptera</taxon>
        <taxon>Endopterygota</taxon>
        <taxon>Lepidoptera</taxon>
        <taxon>Glossata</taxon>
        <taxon>Ditrysia</taxon>
        <taxon>Noctuoidea</taxon>
        <taxon>Erebidae</taxon>
        <taxon>Arctiinae</taxon>
        <taxon>Arctia</taxon>
    </lineage>
</organism>
<dbReference type="InterPro" id="IPR050309">
    <property type="entry name" value="Type-B_Carboxylest/Lipase"/>
</dbReference>
<feature type="domain" description="Carboxylesterase type B" evidence="2">
    <location>
        <begin position="3"/>
        <end position="117"/>
    </location>
</feature>
<sequence length="426" mass="48536">MVKVKVQQGWLCGEQLDTVQGDGQYYSFKGIPYAEPPLGKLRFKAPRPPLPWNDTRQATEHGPKCPQMDFLITQELIPGSEDCLYLNVYTPDLKPVSPLAVMVFIHGGGYKSGAAQKRAFILGKELGLETNDPNVLLEFLQNVPVEQLIDVNPTILSFEDFNNNPFKMFSFTPVVEKDFGEEHFITENPLKILKDGKINDVDVFIGHTNNETLVGINYFEEKLLKNYNRYPDCVVPRKLLYECTADQILHLSEKIHLYYFNGKPIGIDTMKELITYGNHTSFVYDINLFLSKLAEVSKSRKYMYTFSCVSERNVYGKQGLKYGIQGASHLDDLMYLFYANLHNVKLEKNTKEYDLVQLVCKVFTNFAKYGNPTPDSSLGVTWPEYDNTTKSFVDIGDKLTIGADSEKEAIEFWRNLYASVGSEYAI</sequence>
<name>A0A8S1B8I5_ARCPL</name>